<comment type="caution">
    <text evidence="1">The sequence shown here is derived from an EMBL/GenBank/DDBJ whole genome shotgun (WGS) entry which is preliminary data.</text>
</comment>
<proteinExistence type="predicted"/>
<dbReference type="EMBL" id="JAUSUO010000003">
    <property type="protein sequence ID" value="MDQ0342884.1"/>
    <property type="molecule type" value="Genomic_DNA"/>
</dbReference>
<evidence type="ECO:0000313" key="1">
    <source>
        <dbReference type="EMBL" id="MDQ0342884.1"/>
    </source>
</evidence>
<protein>
    <submittedName>
        <fullName evidence="1">Uncharacterized protein</fullName>
    </submittedName>
</protein>
<organism evidence="1 2">
    <name type="scientific">Lederbergia wuyishanensis</name>
    <dbReference type="NCBI Taxonomy" id="1347903"/>
    <lineage>
        <taxon>Bacteria</taxon>
        <taxon>Bacillati</taxon>
        <taxon>Bacillota</taxon>
        <taxon>Bacilli</taxon>
        <taxon>Bacillales</taxon>
        <taxon>Bacillaceae</taxon>
        <taxon>Lederbergia</taxon>
    </lineage>
</organism>
<reference evidence="1 2" key="1">
    <citation type="submission" date="2023-07" db="EMBL/GenBank/DDBJ databases">
        <title>Genomic Encyclopedia of Type Strains, Phase IV (KMG-IV): sequencing the most valuable type-strain genomes for metagenomic binning, comparative biology and taxonomic classification.</title>
        <authorList>
            <person name="Goeker M."/>
        </authorList>
    </citation>
    <scope>NUCLEOTIDE SEQUENCE [LARGE SCALE GENOMIC DNA]</scope>
    <source>
        <strain evidence="1 2">DSM 27848</strain>
    </source>
</reference>
<gene>
    <name evidence="1" type="ORF">J2S14_001698</name>
</gene>
<keyword evidence="2" id="KW-1185">Reference proteome</keyword>
<dbReference type="RefSeq" id="WP_244681550.1">
    <property type="nucleotide sequence ID" value="NZ_JALIRM010000006.1"/>
</dbReference>
<dbReference type="Proteomes" id="UP001232343">
    <property type="component" value="Unassembled WGS sequence"/>
</dbReference>
<sequence length="104" mass="12240">MNEQTPLFDFLTLLKKKNDLFYQERAEMRTDFLLRGICEKEVDGLLNDPSLFPTSWLPETLRWDFLLEAGNRLPELLHEAVGYFDCDMPLQFDIVEAEKIIKSL</sequence>
<accession>A0ABU0D3A9</accession>
<evidence type="ECO:0000313" key="2">
    <source>
        <dbReference type="Proteomes" id="UP001232343"/>
    </source>
</evidence>
<name>A0ABU0D3A9_9BACI</name>